<feature type="signal peptide" evidence="1">
    <location>
        <begin position="1"/>
        <end position="16"/>
    </location>
</feature>
<reference evidence="2 3" key="1">
    <citation type="submission" date="2023-11" db="EMBL/GenBank/DDBJ databases">
        <authorList>
            <person name="Okamura Y."/>
        </authorList>
    </citation>
    <scope>NUCLEOTIDE SEQUENCE [LARGE SCALE GENOMIC DNA]</scope>
</reference>
<accession>A0AAV1JLH5</accession>
<feature type="chain" id="PRO_5043606451" description="Ommochrome-binding protein-like" evidence="1">
    <location>
        <begin position="17"/>
        <end position="290"/>
    </location>
</feature>
<dbReference type="Proteomes" id="UP001497472">
    <property type="component" value="Unassembled WGS sequence"/>
</dbReference>
<evidence type="ECO:0000313" key="2">
    <source>
        <dbReference type="EMBL" id="CAK1549095.1"/>
    </source>
</evidence>
<organism evidence="2 3">
    <name type="scientific">Leptosia nina</name>
    <dbReference type="NCBI Taxonomy" id="320188"/>
    <lineage>
        <taxon>Eukaryota</taxon>
        <taxon>Metazoa</taxon>
        <taxon>Ecdysozoa</taxon>
        <taxon>Arthropoda</taxon>
        <taxon>Hexapoda</taxon>
        <taxon>Insecta</taxon>
        <taxon>Pterygota</taxon>
        <taxon>Neoptera</taxon>
        <taxon>Endopterygota</taxon>
        <taxon>Lepidoptera</taxon>
        <taxon>Glossata</taxon>
        <taxon>Ditrysia</taxon>
        <taxon>Papilionoidea</taxon>
        <taxon>Pieridae</taxon>
        <taxon>Pierinae</taxon>
        <taxon>Leptosia</taxon>
    </lineage>
</organism>
<name>A0AAV1JLH5_9NEOP</name>
<dbReference type="AlphaFoldDB" id="A0AAV1JLH5"/>
<dbReference type="SUPFAM" id="SSF101898">
    <property type="entry name" value="NHL repeat"/>
    <property type="match status" value="1"/>
</dbReference>
<comment type="caution">
    <text evidence="2">The sequence shown here is derived from an EMBL/GenBank/DDBJ whole genome shotgun (WGS) entry which is preliminary data.</text>
</comment>
<evidence type="ECO:0000256" key="1">
    <source>
        <dbReference type="SAM" id="SignalP"/>
    </source>
</evidence>
<keyword evidence="1" id="KW-0732">Signal</keyword>
<protein>
    <recommendedName>
        <fullName evidence="4">Ommochrome-binding protein-like</fullName>
    </recommendedName>
</protein>
<proteinExistence type="predicted"/>
<gene>
    <name evidence="2" type="ORF">LNINA_LOCUS8427</name>
</gene>
<sequence>MNIIYIFLAILGCSEAKRASCHACLNSMCYRRDKIVEGIKFSGQLAIDRSSNVLYFHYQNRSEDFTASFDLIDVRLRIIQNGFAFGLAVDQSTKDLYMTGVQGLHKYNPYKQTSEPFGLNDKTIWHLHYEDKLYYSEFRKKGIYTYENKKPQIIPGTDYKIDDFIVDKLGDIYFMHNFSTYLLKNGAKTAELFEDEIYYLTTDRNGDAYFIQPYTRAVYKMNYKYNRRTLKQLGAFNRGSAFIVVFDGDNDIIYYDGSDKKLYYLSPTANRCTVTAKGKRLKMIITMTNE</sequence>
<keyword evidence="3" id="KW-1185">Reference proteome</keyword>
<dbReference type="EMBL" id="CAVLEF010000011">
    <property type="protein sequence ID" value="CAK1549095.1"/>
    <property type="molecule type" value="Genomic_DNA"/>
</dbReference>
<evidence type="ECO:0008006" key="4">
    <source>
        <dbReference type="Google" id="ProtNLM"/>
    </source>
</evidence>
<evidence type="ECO:0000313" key="3">
    <source>
        <dbReference type="Proteomes" id="UP001497472"/>
    </source>
</evidence>